<dbReference type="EMBL" id="JACEZS010000001">
    <property type="protein sequence ID" value="MBA5604224.1"/>
    <property type="molecule type" value="Genomic_DNA"/>
</dbReference>
<accession>A0A7W2EE12</accession>
<dbReference type="InterPro" id="IPR036249">
    <property type="entry name" value="Thioredoxin-like_sf"/>
</dbReference>
<proteinExistence type="predicted"/>
<evidence type="ECO:0000313" key="4">
    <source>
        <dbReference type="EMBL" id="MBA5604224.1"/>
    </source>
</evidence>
<keyword evidence="2" id="KW-0732">Signal</keyword>
<protein>
    <submittedName>
        <fullName evidence="4">TlpA family protein disulfide reductase</fullName>
    </submittedName>
</protein>
<dbReference type="PANTHER" id="PTHR42852">
    <property type="entry name" value="THIOL:DISULFIDE INTERCHANGE PROTEIN DSBE"/>
    <property type="match status" value="1"/>
</dbReference>
<dbReference type="SUPFAM" id="SSF52833">
    <property type="entry name" value="Thioredoxin-like"/>
    <property type="match status" value="1"/>
</dbReference>
<evidence type="ECO:0000256" key="2">
    <source>
        <dbReference type="SAM" id="SignalP"/>
    </source>
</evidence>
<evidence type="ECO:0000256" key="1">
    <source>
        <dbReference type="ARBA" id="ARBA00023284"/>
    </source>
</evidence>
<keyword evidence="5" id="KW-1185">Reference proteome</keyword>
<dbReference type="Proteomes" id="UP000566711">
    <property type="component" value="Unassembled WGS sequence"/>
</dbReference>
<dbReference type="GO" id="GO:0015036">
    <property type="term" value="F:disulfide oxidoreductase activity"/>
    <property type="evidence" value="ECO:0007669"/>
    <property type="project" value="UniProtKB-ARBA"/>
</dbReference>
<dbReference type="CDD" id="cd02966">
    <property type="entry name" value="TlpA_like_family"/>
    <property type="match status" value="1"/>
</dbReference>
<reference evidence="4 5" key="1">
    <citation type="submission" date="2020-07" db="EMBL/GenBank/DDBJ databases">
        <title>Novel species isolated from subtropical streams in China.</title>
        <authorList>
            <person name="Lu H."/>
        </authorList>
    </citation>
    <scope>NUCLEOTIDE SEQUENCE [LARGE SCALE GENOMIC DNA]</scope>
    <source>
        <strain evidence="4 5">FT3S</strain>
    </source>
</reference>
<dbReference type="InterPro" id="IPR013766">
    <property type="entry name" value="Thioredoxin_domain"/>
</dbReference>
<dbReference type="InterPro" id="IPR000866">
    <property type="entry name" value="AhpC/TSA"/>
</dbReference>
<dbReference type="Pfam" id="PF00578">
    <property type="entry name" value="AhpC-TSA"/>
    <property type="match status" value="1"/>
</dbReference>
<feature type="chain" id="PRO_5030690940" evidence="2">
    <location>
        <begin position="35"/>
        <end position="182"/>
    </location>
</feature>
<dbReference type="PROSITE" id="PS51352">
    <property type="entry name" value="THIOREDOXIN_2"/>
    <property type="match status" value="1"/>
</dbReference>
<comment type="caution">
    <text evidence="4">The sequence shown here is derived from an EMBL/GenBank/DDBJ whole genome shotgun (WGS) entry which is preliminary data.</text>
</comment>
<dbReference type="AlphaFoldDB" id="A0A7W2EE12"/>
<name>A0A7W2EE12_9BURK</name>
<dbReference type="PROSITE" id="PS00194">
    <property type="entry name" value="THIOREDOXIN_1"/>
    <property type="match status" value="1"/>
</dbReference>
<keyword evidence="1" id="KW-0676">Redox-active center</keyword>
<dbReference type="Gene3D" id="3.40.30.10">
    <property type="entry name" value="Glutaredoxin"/>
    <property type="match status" value="1"/>
</dbReference>
<feature type="domain" description="Thioredoxin" evidence="3">
    <location>
        <begin position="37"/>
        <end position="179"/>
    </location>
</feature>
<dbReference type="PANTHER" id="PTHR42852:SF13">
    <property type="entry name" value="PROTEIN DIPZ"/>
    <property type="match status" value="1"/>
</dbReference>
<gene>
    <name evidence="4" type="ORF">H3H36_02465</name>
</gene>
<feature type="signal peptide" evidence="2">
    <location>
        <begin position="1"/>
        <end position="34"/>
    </location>
</feature>
<evidence type="ECO:0000313" key="5">
    <source>
        <dbReference type="Proteomes" id="UP000566711"/>
    </source>
</evidence>
<sequence>MRSSTGSPVMAKLHRLLFLLAALYAGLLPVSAGAANLTVGQPAPPLLLHTLDGQQIATNDLVGNVVIVTFWATWCGPCHEELPLLSDYAAAHAQRGLKVLAFSLDGPDALAEVRAMAGKLSFPVGLLGSAWAGGYGRIWRVPVSFVIGRDGRLVDNGWDDHEPSWTVRRLEQIVTPLLPVKD</sequence>
<evidence type="ECO:0000259" key="3">
    <source>
        <dbReference type="PROSITE" id="PS51352"/>
    </source>
</evidence>
<dbReference type="InterPro" id="IPR050553">
    <property type="entry name" value="Thioredoxin_ResA/DsbE_sf"/>
</dbReference>
<dbReference type="InterPro" id="IPR017937">
    <property type="entry name" value="Thioredoxin_CS"/>
</dbReference>
<dbReference type="GO" id="GO:0016209">
    <property type="term" value="F:antioxidant activity"/>
    <property type="evidence" value="ECO:0007669"/>
    <property type="project" value="InterPro"/>
</dbReference>
<organism evidence="4 5">
    <name type="scientific">Rugamonas fusca</name>
    <dbReference type="NCBI Taxonomy" id="2758568"/>
    <lineage>
        <taxon>Bacteria</taxon>
        <taxon>Pseudomonadati</taxon>
        <taxon>Pseudomonadota</taxon>
        <taxon>Betaproteobacteria</taxon>
        <taxon>Burkholderiales</taxon>
        <taxon>Oxalobacteraceae</taxon>
        <taxon>Telluria group</taxon>
        <taxon>Rugamonas</taxon>
    </lineage>
</organism>